<dbReference type="EMBL" id="VSRR010008176">
    <property type="protein sequence ID" value="MPC48236.1"/>
    <property type="molecule type" value="Genomic_DNA"/>
</dbReference>
<organism evidence="2 3">
    <name type="scientific">Portunus trituberculatus</name>
    <name type="common">Swimming crab</name>
    <name type="synonym">Neptunus trituberculatus</name>
    <dbReference type="NCBI Taxonomy" id="210409"/>
    <lineage>
        <taxon>Eukaryota</taxon>
        <taxon>Metazoa</taxon>
        <taxon>Ecdysozoa</taxon>
        <taxon>Arthropoda</taxon>
        <taxon>Crustacea</taxon>
        <taxon>Multicrustacea</taxon>
        <taxon>Malacostraca</taxon>
        <taxon>Eumalacostraca</taxon>
        <taxon>Eucarida</taxon>
        <taxon>Decapoda</taxon>
        <taxon>Pleocyemata</taxon>
        <taxon>Brachyura</taxon>
        <taxon>Eubrachyura</taxon>
        <taxon>Portunoidea</taxon>
        <taxon>Portunidae</taxon>
        <taxon>Portuninae</taxon>
        <taxon>Portunus</taxon>
    </lineage>
</organism>
<feature type="region of interest" description="Disordered" evidence="1">
    <location>
        <begin position="142"/>
        <end position="207"/>
    </location>
</feature>
<evidence type="ECO:0000313" key="2">
    <source>
        <dbReference type="EMBL" id="MPC48236.1"/>
    </source>
</evidence>
<dbReference type="AlphaFoldDB" id="A0A5B7FRV3"/>
<evidence type="ECO:0000313" key="3">
    <source>
        <dbReference type="Proteomes" id="UP000324222"/>
    </source>
</evidence>
<accession>A0A5B7FRV3</accession>
<feature type="region of interest" description="Disordered" evidence="1">
    <location>
        <begin position="247"/>
        <end position="304"/>
    </location>
</feature>
<feature type="compositionally biased region" description="Basic and acidic residues" evidence="1">
    <location>
        <begin position="164"/>
        <end position="180"/>
    </location>
</feature>
<evidence type="ECO:0000256" key="1">
    <source>
        <dbReference type="SAM" id="MobiDB-lite"/>
    </source>
</evidence>
<protein>
    <submittedName>
        <fullName evidence="2">Uncharacterized protein</fullName>
    </submittedName>
</protein>
<gene>
    <name evidence="2" type="ORF">E2C01_042004</name>
</gene>
<feature type="compositionally biased region" description="Polar residues" evidence="1">
    <location>
        <begin position="707"/>
        <end position="721"/>
    </location>
</feature>
<keyword evidence="3" id="KW-1185">Reference proteome</keyword>
<feature type="region of interest" description="Disordered" evidence="1">
    <location>
        <begin position="682"/>
        <end position="732"/>
    </location>
</feature>
<feature type="compositionally biased region" description="Basic and acidic residues" evidence="1">
    <location>
        <begin position="273"/>
        <end position="295"/>
    </location>
</feature>
<sequence>MKIVVADMYSHSLRLPVHMSSTQQKMRKSMVKEALETLHSVHEKECEMYRSNPSIHPDISAEYRLFSDKKTQSILALGGDPTQYNMAHDWHSFWKKRMEEIFIESWILKRKQCLALLDANQKPPSPQPSSWTHRSPSPGSLFFSSLSSMRTADQKRSSKKRKIWVTEERERSKKRNENQDGRSSPTNYPRDRQVKRNIVINDRHDERSPKYYARPELLSRKEDDYMETRITDMLRVARQKEWDEELMEKPLSNLQKTAKGSNEGWEQKSLGKHSPDPLEIAQDRETDQESRERHQQSPPHKLLGHNESWQHYLDAIGDPFPMLDHFNEPHTVIESGKSECKDQHRAKPHGDMSHGTFEDQSLNIFSKKYMTVSSVSPESTKKEIPWMEDSHKDHKADQDSSKSITQIFRNFAVNKLDSVETITHSHEGEVSSTTASPSIKIDVVNVLEVLTYLGDKLGALYDPLKLVLVRTKELQSNGADPMTITNDQDTKLLLQMIQEKLQGILKDGKLSIIKKVIIEEAEQRLSLLLELQEQRNLTGNLNLTQLAHHCLNMDTTSTVDFIRKVLQCQGHTHLSEKQLMKLYMAVKAEQLKVVGDHHNSREAATLPDNAHHQSHNLKAPLGLKMSGDSVGLLCGSTLSLSQAESHTYRSNYDFSTRKGRLPCNDAAQTTCLQAEMSSYPKDTEIGSIHNSSNRSDTIKPSKAYPPGQSSTLENWSPQSHVSEPYPKASTSIPSGPPEGIFRDANYHQKASKYVYKKPICITLPKHQPQKSIIGAFNPLRDCDTDSEEYE</sequence>
<dbReference type="Proteomes" id="UP000324222">
    <property type="component" value="Unassembled WGS sequence"/>
</dbReference>
<reference evidence="2 3" key="1">
    <citation type="submission" date="2019-05" db="EMBL/GenBank/DDBJ databases">
        <title>Another draft genome of Portunus trituberculatus and its Hox gene families provides insights of decapod evolution.</title>
        <authorList>
            <person name="Jeong J.-H."/>
            <person name="Song I."/>
            <person name="Kim S."/>
            <person name="Choi T."/>
            <person name="Kim D."/>
            <person name="Ryu S."/>
            <person name="Kim W."/>
        </authorList>
    </citation>
    <scope>NUCLEOTIDE SEQUENCE [LARGE SCALE GENOMIC DNA]</scope>
    <source>
        <tissue evidence="2">Muscle</tissue>
    </source>
</reference>
<dbReference type="OrthoDB" id="6363796at2759"/>
<name>A0A5B7FRV3_PORTR</name>
<proteinExistence type="predicted"/>
<comment type="caution">
    <text evidence="2">The sequence shown here is derived from an EMBL/GenBank/DDBJ whole genome shotgun (WGS) entry which is preliminary data.</text>
</comment>